<keyword evidence="1" id="KW-0677">Repeat</keyword>
<dbReference type="Pfam" id="PF13540">
    <property type="entry name" value="RCC1_2"/>
    <property type="match status" value="1"/>
</dbReference>
<feature type="repeat" description="RCC1" evidence="2">
    <location>
        <begin position="160"/>
        <end position="216"/>
    </location>
</feature>
<dbReference type="GO" id="GO:0005737">
    <property type="term" value="C:cytoplasm"/>
    <property type="evidence" value="ECO:0007669"/>
    <property type="project" value="TreeGrafter"/>
</dbReference>
<accession>A0A9P9F2I6</accession>
<comment type="caution">
    <text evidence="3">The sequence shown here is derived from an EMBL/GenBank/DDBJ whole genome shotgun (WGS) entry which is preliminary data.</text>
</comment>
<reference evidence="3" key="1">
    <citation type="journal article" date="2021" name="Nat. Commun.">
        <title>Genetic determinants of endophytism in the Arabidopsis root mycobiome.</title>
        <authorList>
            <person name="Mesny F."/>
            <person name="Miyauchi S."/>
            <person name="Thiergart T."/>
            <person name="Pickel B."/>
            <person name="Atanasova L."/>
            <person name="Karlsson M."/>
            <person name="Huettel B."/>
            <person name="Barry K.W."/>
            <person name="Haridas S."/>
            <person name="Chen C."/>
            <person name="Bauer D."/>
            <person name="Andreopoulos W."/>
            <person name="Pangilinan J."/>
            <person name="LaButti K."/>
            <person name="Riley R."/>
            <person name="Lipzen A."/>
            <person name="Clum A."/>
            <person name="Drula E."/>
            <person name="Henrissat B."/>
            <person name="Kohler A."/>
            <person name="Grigoriev I.V."/>
            <person name="Martin F.M."/>
            <person name="Hacquard S."/>
        </authorList>
    </citation>
    <scope>NUCLEOTIDE SEQUENCE</scope>
    <source>
        <strain evidence="3">MPI-CAGE-AT-0021</strain>
    </source>
</reference>
<evidence type="ECO:0000256" key="1">
    <source>
        <dbReference type="ARBA" id="ARBA00022737"/>
    </source>
</evidence>
<dbReference type="PROSITE" id="PS50012">
    <property type="entry name" value="RCC1_3"/>
    <property type="match status" value="3"/>
</dbReference>
<sequence length="330" mass="35396">MQLALRAVATDDATELYATGFNAWNQLIFEPSMIEEEPDDLYSFTKVLGAHTISRPLAHLCYTVVRRDEAKCLAGSHPSATINLDTGEKDIFDHAHAISADGAILTIEDQDPGHSGQSIVKYPSASAWKSGTEGQSWLCKSPVRQMAAYDAGFVVLHEDASVFTLGDGRFEDCLGRDINDSSPADEPALVADLGDLGERVKKVVAGGYNVAALTEGGSLYLWGAESTGSRSRHQAFSDISAMPNYVEVDGEKDVEDVALGESHAIALTTDGRIYIIGDNANGQLGLGRDFTAIAESWTKVDFKVPVGWKVIGVEAGPRSSFILTAKTKPE</sequence>
<evidence type="ECO:0000313" key="3">
    <source>
        <dbReference type="EMBL" id="KAH7149887.1"/>
    </source>
</evidence>
<dbReference type="Proteomes" id="UP000717696">
    <property type="component" value="Unassembled WGS sequence"/>
</dbReference>
<evidence type="ECO:0000256" key="2">
    <source>
        <dbReference type="PROSITE-ProRule" id="PRU00235"/>
    </source>
</evidence>
<protein>
    <submittedName>
        <fullName evidence="3">Regulator of chromosome condensation 1/beta-lactamase-inhibitor protein II</fullName>
    </submittedName>
</protein>
<dbReference type="Gene3D" id="2.130.10.30">
    <property type="entry name" value="Regulator of chromosome condensation 1/beta-lactamase-inhibitor protein II"/>
    <property type="match status" value="1"/>
</dbReference>
<dbReference type="EMBL" id="JAGMUU010000006">
    <property type="protein sequence ID" value="KAH7149887.1"/>
    <property type="molecule type" value="Genomic_DNA"/>
</dbReference>
<dbReference type="InterPro" id="IPR009091">
    <property type="entry name" value="RCC1/BLIP-II"/>
</dbReference>
<dbReference type="AlphaFoldDB" id="A0A9P9F2I6"/>
<feature type="repeat" description="RCC1" evidence="2">
    <location>
        <begin position="271"/>
        <end position="326"/>
    </location>
</feature>
<name>A0A9P9F2I6_9HYPO</name>
<dbReference type="InterPro" id="IPR051709">
    <property type="entry name" value="Ub-ligase/GTPase-reg"/>
</dbReference>
<evidence type="ECO:0000313" key="4">
    <source>
        <dbReference type="Proteomes" id="UP000717696"/>
    </source>
</evidence>
<dbReference type="SUPFAM" id="SSF50985">
    <property type="entry name" value="RCC1/BLIP-II"/>
    <property type="match status" value="1"/>
</dbReference>
<feature type="repeat" description="RCC1" evidence="2">
    <location>
        <begin position="217"/>
        <end position="270"/>
    </location>
</feature>
<dbReference type="PANTHER" id="PTHR45622:SF70">
    <property type="entry name" value="SECRETION-REGULATING GUANINE NUCLEOTIDE EXCHANGE FACTOR"/>
    <property type="match status" value="1"/>
</dbReference>
<dbReference type="OrthoDB" id="5370059at2759"/>
<dbReference type="InterPro" id="IPR000408">
    <property type="entry name" value="Reg_chr_condens"/>
</dbReference>
<organism evidence="3 4">
    <name type="scientific">Dactylonectria estremocensis</name>
    <dbReference type="NCBI Taxonomy" id="1079267"/>
    <lineage>
        <taxon>Eukaryota</taxon>
        <taxon>Fungi</taxon>
        <taxon>Dikarya</taxon>
        <taxon>Ascomycota</taxon>
        <taxon>Pezizomycotina</taxon>
        <taxon>Sordariomycetes</taxon>
        <taxon>Hypocreomycetidae</taxon>
        <taxon>Hypocreales</taxon>
        <taxon>Nectriaceae</taxon>
        <taxon>Dactylonectria</taxon>
    </lineage>
</organism>
<proteinExistence type="predicted"/>
<keyword evidence="4" id="KW-1185">Reference proteome</keyword>
<dbReference type="PANTHER" id="PTHR45622">
    <property type="entry name" value="UBIQUITIN-PROTEIN LIGASE E3A-RELATED"/>
    <property type="match status" value="1"/>
</dbReference>
<gene>
    <name evidence="3" type="ORF">B0J13DRAFT_522968</name>
</gene>